<dbReference type="InterPro" id="IPR037294">
    <property type="entry name" value="ABC_BtuC-like"/>
</dbReference>
<feature type="transmembrane region" description="Helical" evidence="8">
    <location>
        <begin position="313"/>
        <end position="331"/>
    </location>
</feature>
<protein>
    <submittedName>
        <fullName evidence="9">Iron chelate uptake ABC transporter, FeCT family, permease protein</fullName>
    </submittedName>
</protein>
<dbReference type="STRING" id="749551.HMPREF9555_00510"/>
<keyword evidence="4" id="KW-1003">Cell membrane</keyword>
<dbReference type="InterPro" id="IPR000522">
    <property type="entry name" value="ABC_transptr_permease_BtuC"/>
</dbReference>
<feature type="transmembrane region" description="Helical" evidence="8">
    <location>
        <begin position="60"/>
        <end position="80"/>
    </location>
</feature>
<dbReference type="Gene3D" id="1.10.3470.10">
    <property type="entry name" value="ABC transporter involved in vitamin B12 uptake, BtuC"/>
    <property type="match status" value="1"/>
</dbReference>
<dbReference type="EMBL" id="AECV01000005">
    <property type="protein sequence ID" value="EFW30218.1"/>
    <property type="molecule type" value="Genomic_DNA"/>
</dbReference>
<name>E7N0L0_9FIRM</name>
<dbReference type="GO" id="GO:0005886">
    <property type="term" value="C:plasma membrane"/>
    <property type="evidence" value="ECO:0007669"/>
    <property type="project" value="UniProtKB-SubCell"/>
</dbReference>
<evidence type="ECO:0000256" key="4">
    <source>
        <dbReference type="ARBA" id="ARBA00022475"/>
    </source>
</evidence>
<evidence type="ECO:0000256" key="6">
    <source>
        <dbReference type="ARBA" id="ARBA00022989"/>
    </source>
</evidence>
<reference evidence="9 10" key="1">
    <citation type="submission" date="2010-08" db="EMBL/GenBank/DDBJ databases">
        <authorList>
            <person name="Weinstock G."/>
            <person name="Sodergren E."/>
            <person name="Clifton S."/>
            <person name="Fulton L."/>
            <person name="Fulton B."/>
            <person name="Courtney L."/>
            <person name="Fronick C."/>
            <person name="Harrison M."/>
            <person name="Strong C."/>
            <person name="Farmer C."/>
            <person name="Delahaunty K."/>
            <person name="Markovic C."/>
            <person name="Hall O."/>
            <person name="Minx P."/>
            <person name="Tomlinson C."/>
            <person name="Mitreva M."/>
            <person name="Hou S."/>
            <person name="Chen J."/>
            <person name="Wollam A."/>
            <person name="Pepin K.H."/>
            <person name="Johnson M."/>
            <person name="Bhonagiri V."/>
            <person name="Zhang X."/>
            <person name="Suruliraj S."/>
            <person name="Warren W."/>
            <person name="Chinwalla A."/>
            <person name="Mardis E.R."/>
            <person name="Wilson R.K."/>
        </authorList>
    </citation>
    <scope>NUCLEOTIDE SEQUENCE [LARGE SCALE GENOMIC DNA]</scope>
    <source>
        <strain evidence="9 10">F0399</strain>
    </source>
</reference>
<dbReference type="RefSeq" id="WP_009349191.1">
    <property type="nucleotide sequence ID" value="NZ_GL638130.1"/>
</dbReference>
<evidence type="ECO:0000256" key="1">
    <source>
        <dbReference type="ARBA" id="ARBA00004651"/>
    </source>
</evidence>
<evidence type="ECO:0000313" key="9">
    <source>
        <dbReference type="EMBL" id="EFW30218.1"/>
    </source>
</evidence>
<keyword evidence="3" id="KW-0813">Transport</keyword>
<dbReference type="GO" id="GO:0033214">
    <property type="term" value="P:siderophore-iron import into cell"/>
    <property type="evidence" value="ECO:0007669"/>
    <property type="project" value="TreeGrafter"/>
</dbReference>
<evidence type="ECO:0000256" key="3">
    <source>
        <dbReference type="ARBA" id="ARBA00022448"/>
    </source>
</evidence>
<feature type="transmembrane region" description="Helical" evidence="8">
    <location>
        <begin position="243"/>
        <end position="268"/>
    </location>
</feature>
<evidence type="ECO:0000256" key="2">
    <source>
        <dbReference type="ARBA" id="ARBA00007935"/>
    </source>
</evidence>
<dbReference type="PANTHER" id="PTHR30472">
    <property type="entry name" value="FERRIC ENTEROBACTIN TRANSPORT SYSTEM PERMEASE PROTEIN"/>
    <property type="match status" value="1"/>
</dbReference>
<dbReference type="Pfam" id="PF01032">
    <property type="entry name" value="FecCD"/>
    <property type="match status" value="1"/>
</dbReference>
<dbReference type="HOGENOM" id="CLU_013016_1_2_9"/>
<evidence type="ECO:0000256" key="8">
    <source>
        <dbReference type="SAM" id="Phobius"/>
    </source>
</evidence>
<evidence type="ECO:0000256" key="7">
    <source>
        <dbReference type="ARBA" id="ARBA00023136"/>
    </source>
</evidence>
<feature type="transmembrane region" description="Helical" evidence="8">
    <location>
        <begin position="289"/>
        <end position="307"/>
    </location>
</feature>
<dbReference type="CDD" id="cd06550">
    <property type="entry name" value="TM_ABC_iron-siderophores_like"/>
    <property type="match status" value="1"/>
</dbReference>
<dbReference type="SUPFAM" id="SSF81345">
    <property type="entry name" value="ABC transporter involved in vitamin B12 uptake, BtuC"/>
    <property type="match status" value="1"/>
</dbReference>
<gene>
    <name evidence="9" type="ORF">HMPREF9555_00510</name>
</gene>
<feature type="transmembrane region" description="Helical" evidence="8">
    <location>
        <begin position="123"/>
        <end position="141"/>
    </location>
</feature>
<dbReference type="AlphaFoldDB" id="E7N0L0"/>
<keyword evidence="5 8" id="KW-0812">Transmembrane</keyword>
<comment type="subcellular location">
    <subcellularLocation>
        <location evidence="1">Cell membrane</location>
        <topology evidence="1">Multi-pass membrane protein</topology>
    </subcellularLocation>
</comment>
<dbReference type="Proteomes" id="UP000004633">
    <property type="component" value="Unassembled WGS sequence"/>
</dbReference>
<keyword evidence="10" id="KW-1185">Reference proteome</keyword>
<comment type="caution">
    <text evidence="9">The sequence shown here is derived from an EMBL/GenBank/DDBJ whole genome shotgun (WGS) entry which is preliminary data.</text>
</comment>
<dbReference type="FunFam" id="1.10.3470.10:FF:000001">
    <property type="entry name" value="Vitamin B12 ABC transporter permease BtuC"/>
    <property type="match status" value="1"/>
</dbReference>
<dbReference type="GO" id="GO:0022857">
    <property type="term" value="F:transmembrane transporter activity"/>
    <property type="evidence" value="ECO:0007669"/>
    <property type="project" value="InterPro"/>
</dbReference>
<feature type="transmembrane region" description="Helical" evidence="8">
    <location>
        <begin position="92"/>
        <end position="111"/>
    </location>
</feature>
<comment type="similarity">
    <text evidence="2">Belongs to the binding-protein-dependent transport system permease family. FecCD subfamily.</text>
</comment>
<feature type="transmembrane region" description="Helical" evidence="8">
    <location>
        <begin position="9"/>
        <end position="28"/>
    </location>
</feature>
<evidence type="ECO:0000313" key="10">
    <source>
        <dbReference type="Proteomes" id="UP000004633"/>
    </source>
</evidence>
<evidence type="ECO:0000256" key="5">
    <source>
        <dbReference type="ARBA" id="ARBA00022692"/>
    </source>
</evidence>
<organism evidence="9 10">
    <name type="scientific">Selenomonas artemidis F0399</name>
    <dbReference type="NCBI Taxonomy" id="749551"/>
    <lineage>
        <taxon>Bacteria</taxon>
        <taxon>Bacillati</taxon>
        <taxon>Bacillota</taxon>
        <taxon>Negativicutes</taxon>
        <taxon>Selenomonadales</taxon>
        <taxon>Selenomonadaceae</taxon>
        <taxon>Selenomonas</taxon>
    </lineage>
</organism>
<keyword evidence="7 8" id="KW-0472">Membrane</keyword>
<proteinExistence type="inferred from homology"/>
<keyword evidence="6 8" id="KW-1133">Transmembrane helix</keyword>
<dbReference type="PANTHER" id="PTHR30472:SF64">
    <property type="entry name" value="IRON(3+)-HYDROXAMATE IMPORT SYSTEM PERMEASE PROTEIN FHUG"/>
    <property type="match status" value="1"/>
</dbReference>
<feature type="transmembrane region" description="Helical" evidence="8">
    <location>
        <begin position="185"/>
        <end position="213"/>
    </location>
</feature>
<feature type="transmembrane region" description="Helical" evidence="8">
    <location>
        <begin position="153"/>
        <end position="173"/>
    </location>
</feature>
<sequence>MSVLQKRFYLYSLCCTVLLAVMFVVHLGSGFTELGYGDIARILLGGGTAEENLTVFDFRMVRSVLAVVIGAGLAVSGAVFQTISRNELASPSLLGVNAGAGFAILLLVYFSDTAGSTSLWVQPLAATVGAALAAVFIYRMSYERGHTLSTHTLVLMGISLTAGIHAVEMMLIVRLNPEKFSQVNTWIIGSIFGSTWSHAALLAPIVLFLTLFFYARRTDLDVLALSDETAIGLGVPINRARFAYLMAAVALAASCVAIGGSIGFVGLLCPHIARRLVGVQHARSIPMTALISALLVVSADYFARVVIAPEEMLLGIVIALVGAPYFLFVLARAKG</sequence>
<accession>E7N0L0</accession>